<organism evidence="1 2">
    <name type="scientific">Gymnopus androsaceus JB14</name>
    <dbReference type="NCBI Taxonomy" id="1447944"/>
    <lineage>
        <taxon>Eukaryota</taxon>
        <taxon>Fungi</taxon>
        <taxon>Dikarya</taxon>
        <taxon>Basidiomycota</taxon>
        <taxon>Agaricomycotina</taxon>
        <taxon>Agaricomycetes</taxon>
        <taxon>Agaricomycetidae</taxon>
        <taxon>Agaricales</taxon>
        <taxon>Marasmiineae</taxon>
        <taxon>Omphalotaceae</taxon>
        <taxon>Gymnopus</taxon>
    </lineage>
</organism>
<sequence>MSANDSASCGNVFGAGDFRTDQVGFFMEGLAVLPGDTSLGKQNISVNTLRSNVVNITLMTNIYCNLTNGIIPATNPNSNIYAGSWTGPPVAEYEPTNQTMAIFALVNSAQVTNETSSNSAKTEGSNANDSTTAHTSDAGLIAGGIVGGLAVLAEIALCSKLSTTTENRDASTGRAGLHDIKRPQIQVMNCGQSNESQCSIDPVSAHPPNTTDSARIEEIPTGDLLQVLQERIQREGGLEQAVNAPPVYETL</sequence>
<evidence type="ECO:0000313" key="2">
    <source>
        <dbReference type="Proteomes" id="UP000799118"/>
    </source>
</evidence>
<dbReference type="AlphaFoldDB" id="A0A6A4HRJ7"/>
<proteinExistence type="predicted"/>
<evidence type="ECO:0000313" key="1">
    <source>
        <dbReference type="EMBL" id="KAE9399587.1"/>
    </source>
</evidence>
<reference evidence="1" key="1">
    <citation type="journal article" date="2019" name="Environ. Microbiol.">
        <title>Fungal ecological strategies reflected in gene transcription - a case study of two litter decomposers.</title>
        <authorList>
            <person name="Barbi F."/>
            <person name="Kohler A."/>
            <person name="Barry K."/>
            <person name="Baskaran P."/>
            <person name="Daum C."/>
            <person name="Fauchery L."/>
            <person name="Ihrmark K."/>
            <person name="Kuo A."/>
            <person name="LaButti K."/>
            <person name="Lipzen A."/>
            <person name="Morin E."/>
            <person name="Grigoriev I.V."/>
            <person name="Henrissat B."/>
            <person name="Lindahl B."/>
            <person name="Martin F."/>
        </authorList>
    </citation>
    <scope>NUCLEOTIDE SEQUENCE</scope>
    <source>
        <strain evidence="1">JB14</strain>
    </source>
</reference>
<keyword evidence="2" id="KW-1185">Reference proteome</keyword>
<dbReference type="EMBL" id="ML769467">
    <property type="protein sequence ID" value="KAE9399587.1"/>
    <property type="molecule type" value="Genomic_DNA"/>
</dbReference>
<dbReference type="OrthoDB" id="3068171at2759"/>
<dbReference type="Proteomes" id="UP000799118">
    <property type="component" value="Unassembled WGS sequence"/>
</dbReference>
<name>A0A6A4HRJ7_9AGAR</name>
<protein>
    <submittedName>
        <fullName evidence="1">Uncharacterized protein</fullName>
    </submittedName>
</protein>
<gene>
    <name evidence="1" type="ORF">BT96DRAFT_939270</name>
</gene>
<accession>A0A6A4HRJ7</accession>